<accession>A0A6J5NV24</accession>
<gene>
    <name evidence="1" type="ORF">UFOVP704_50</name>
</gene>
<evidence type="ECO:0000313" key="1">
    <source>
        <dbReference type="EMBL" id="CAB4159074.1"/>
    </source>
</evidence>
<protein>
    <submittedName>
        <fullName evidence="1">Uncharacterized protein</fullName>
    </submittedName>
</protein>
<organism evidence="1">
    <name type="scientific">uncultured Caudovirales phage</name>
    <dbReference type="NCBI Taxonomy" id="2100421"/>
    <lineage>
        <taxon>Viruses</taxon>
        <taxon>Duplodnaviria</taxon>
        <taxon>Heunggongvirae</taxon>
        <taxon>Uroviricota</taxon>
        <taxon>Caudoviricetes</taxon>
        <taxon>Peduoviridae</taxon>
        <taxon>Maltschvirus</taxon>
        <taxon>Maltschvirus maltsch</taxon>
    </lineage>
</organism>
<name>A0A6J5NV24_9CAUD</name>
<dbReference type="EMBL" id="LR796675">
    <property type="protein sequence ID" value="CAB4159074.1"/>
    <property type="molecule type" value="Genomic_DNA"/>
</dbReference>
<proteinExistence type="predicted"/>
<sequence length="172" mass="16787">MPAGTAFSSSLESNILNLTLRGGSLAVTGSNALTYTTGTGASLMPLYLAFLTTATSDGTLVELASAGAYTTRPAFTGTSGQQFSTGAGTNVASSGGASLVNANALTFTATGAANNGIVGIAICYTNTVNATPANMATDTSVLYYGDLTGGSVSLAIGQSITFAAGAISVALD</sequence>
<reference evidence="1" key="1">
    <citation type="submission" date="2020-04" db="EMBL/GenBank/DDBJ databases">
        <authorList>
            <person name="Chiriac C."/>
            <person name="Salcher M."/>
            <person name="Ghai R."/>
            <person name="Kavagutti S V."/>
        </authorList>
    </citation>
    <scope>NUCLEOTIDE SEQUENCE</scope>
</reference>